<sequence>MRTDERLPPNIARLLVGFPFYAWLFIAIVGGVAWSVSRNPAAAALAVCGRIALPDVLTARWLLNSDLKFFRGKLLAAIHCATAGMKLAVSTLIGAFILDFVLMHAAPAWFVPGAVNVLLAPCVFGHILSILLGIPSVLCALFTGRKVWTSGGMLKAVADDAWPPVSHGGFNWTILLILEYALFSLAVVIAVIYESSFGRIPFWKLRPQPSFELAVFAAASLIIVLVTIVGFTLVKRRIVAGSPADCWPDDSVAATF</sequence>
<dbReference type="Proteomes" id="UP000315700">
    <property type="component" value="Chromosome"/>
</dbReference>
<keyword evidence="3" id="KW-1185">Reference proteome</keyword>
<dbReference type="EMBL" id="CP036271">
    <property type="protein sequence ID" value="QDT55433.1"/>
    <property type="molecule type" value="Genomic_DNA"/>
</dbReference>
<feature type="transmembrane region" description="Helical" evidence="1">
    <location>
        <begin position="172"/>
        <end position="193"/>
    </location>
</feature>
<proteinExistence type="predicted"/>
<name>A0A517SH37_9PLAN</name>
<feature type="transmembrane region" description="Helical" evidence="1">
    <location>
        <begin position="213"/>
        <end position="234"/>
    </location>
</feature>
<dbReference type="KEGG" id="ccos:Pan44_34760"/>
<feature type="transmembrane region" description="Helical" evidence="1">
    <location>
        <begin position="12"/>
        <end position="36"/>
    </location>
</feature>
<keyword evidence="1" id="KW-1133">Transmembrane helix</keyword>
<feature type="transmembrane region" description="Helical" evidence="1">
    <location>
        <begin position="42"/>
        <end position="63"/>
    </location>
</feature>
<dbReference type="RefSeq" id="WP_145031226.1">
    <property type="nucleotide sequence ID" value="NZ_CP036271.1"/>
</dbReference>
<feature type="transmembrane region" description="Helical" evidence="1">
    <location>
        <begin position="118"/>
        <end position="143"/>
    </location>
</feature>
<evidence type="ECO:0000256" key="1">
    <source>
        <dbReference type="SAM" id="Phobius"/>
    </source>
</evidence>
<protein>
    <submittedName>
        <fullName evidence="2">Uncharacterized protein</fullName>
    </submittedName>
</protein>
<reference evidence="2 3" key="1">
    <citation type="submission" date="2019-02" db="EMBL/GenBank/DDBJ databases">
        <title>Deep-cultivation of Planctomycetes and their phenomic and genomic characterization uncovers novel biology.</title>
        <authorList>
            <person name="Wiegand S."/>
            <person name="Jogler M."/>
            <person name="Boedeker C."/>
            <person name="Pinto D."/>
            <person name="Vollmers J."/>
            <person name="Rivas-Marin E."/>
            <person name="Kohn T."/>
            <person name="Peeters S.H."/>
            <person name="Heuer A."/>
            <person name="Rast P."/>
            <person name="Oberbeckmann S."/>
            <person name="Bunk B."/>
            <person name="Jeske O."/>
            <person name="Meyerdierks A."/>
            <person name="Storesund J.E."/>
            <person name="Kallscheuer N."/>
            <person name="Luecker S."/>
            <person name="Lage O.M."/>
            <person name="Pohl T."/>
            <person name="Merkel B.J."/>
            <person name="Hornburger P."/>
            <person name="Mueller R.-W."/>
            <person name="Bruemmer F."/>
            <person name="Labrenz M."/>
            <person name="Spormann A.M."/>
            <person name="Op den Camp H."/>
            <person name="Overmann J."/>
            <person name="Amann R."/>
            <person name="Jetten M.S.M."/>
            <person name="Mascher T."/>
            <person name="Medema M.H."/>
            <person name="Devos D.P."/>
            <person name="Kaster A.-K."/>
            <person name="Ovreas L."/>
            <person name="Rohde M."/>
            <person name="Galperin M.Y."/>
            <person name="Jogler C."/>
        </authorList>
    </citation>
    <scope>NUCLEOTIDE SEQUENCE [LARGE SCALE GENOMIC DNA]</scope>
    <source>
        <strain evidence="2 3">Pan44</strain>
    </source>
</reference>
<gene>
    <name evidence="2" type="ORF">Pan44_34760</name>
</gene>
<evidence type="ECO:0000313" key="3">
    <source>
        <dbReference type="Proteomes" id="UP000315700"/>
    </source>
</evidence>
<dbReference type="AlphaFoldDB" id="A0A517SH37"/>
<keyword evidence="1" id="KW-0472">Membrane</keyword>
<accession>A0A517SH37</accession>
<dbReference type="InParanoid" id="A0A517SH37"/>
<feature type="transmembrane region" description="Helical" evidence="1">
    <location>
        <begin position="75"/>
        <end position="98"/>
    </location>
</feature>
<evidence type="ECO:0000313" key="2">
    <source>
        <dbReference type="EMBL" id="QDT55433.1"/>
    </source>
</evidence>
<keyword evidence="1" id="KW-0812">Transmembrane</keyword>
<organism evidence="2 3">
    <name type="scientific">Caulifigura coniformis</name>
    <dbReference type="NCBI Taxonomy" id="2527983"/>
    <lineage>
        <taxon>Bacteria</taxon>
        <taxon>Pseudomonadati</taxon>
        <taxon>Planctomycetota</taxon>
        <taxon>Planctomycetia</taxon>
        <taxon>Planctomycetales</taxon>
        <taxon>Planctomycetaceae</taxon>
        <taxon>Caulifigura</taxon>
    </lineage>
</organism>